<name>A0ABQ1H2I5_9SPHN</name>
<evidence type="ECO:0000259" key="2">
    <source>
        <dbReference type="Pfam" id="PF07835"/>
    </source>
</evidence>
<keyword evidence="4" id="KW-1185">Reference proteome</keyword>
<dbReference type="SUPFAM" id="SSF81469">
    <property type="entry name" value="Bacterial aa3 type cytochrome c oxidase subunit IV"/>
    <property type="match status" value="1"/>
</dbReference>
<keyword evidence="1" id="KW-0812">Transmembrane</keyword>
<accession>A0ABQ1H2I5</accession>
<protein>
    <recommendedName>
        <fullName evidence="2">Cytochrome c oxidase subunit IV bacterial aa3 type domain-containing protein</fullName>
    </recommendedName>
</protein>
<reference evidence="4" key="1">
    <citation type="journal article" date="2019" name="Int. J. Syst. Evol. Microbiol.">
        <title>The Global Catalogue of Microorganisms (GCM) 10K type strain sequencing project: providing services to taxonomists for standard genome sequencing and annotation.</title>
        <authorList>
            <consortium name="The Broad Institute Genomics Platform"/>
            <consortium name="The Broad Institute Genome Sequencing Center for Infectious Disease"/>
            <person name="Wu L."/>
            <person name="Ma J."/>
        </authorList>
    </citation>
    <scope>NUCLEOTIDE SEQUENCE [LARGE SCALE GENOMIC DNA]</scope>
    <source>
        <strain evidence="4">CGMCC 1.10106</strain>
    </source>
</reference>
<dbReference type="InterPro" id="IPR036596">
    <property type="entry name" value="Cyt-C_aa3_sf"/>
</dbReference>
<sequence>MAAENDMQVHQATYHKVIGWMKYGAIIVAVIAAAVIFVITRK</sequence>
<evidence type="ECO:0000256" key="1">
    <source>
        <dbReference type="SAM" id="Phobius"/>
    </source>
</evidence>
<dbReference type="Gene3D" id="1.20.5.160">
    <property type="entry name" value="Bacterial aa3 type cytochrome c oxidase subunit IV"/>
    <property type="match status" value="1"/>
</dbReference>
<gene>
    <name evidence="3" type="ORF">GCM10011395_28670</name>
</gene>
<evidence type="ECO:0000313" key="3">
    <source>
        <dbReference type="EMBL" id="GGA56500.1"/>
    </source>
</evidence>
<evidence type="ECO:0000313" key="4">
    <source>
        <dbReference type="Proteomes" id="UP000618591"/>
    </source>
</evidence>
<dbReference type="RefSeq" id="WP_188448681.1">
    <property type="nucleotide sequence ID" value="NZ_BMDW01000020.1"/>
</dbReference>
<proteinExistence type="predicted"/>
<keyword evidence="1" id="KW-0472">Membrane</keyword>
<dbReference type="Proteomes" id="UP000618591">
    <property type="component" value="Unassembled WGS sequence"/>
</dbReference>
<feature type="transmembrane region" description="Helical" evidence="1">
    <location>
        <begin position="20"/>
        <end position="39"/>
    </location>
</feature>
<keyword evidence="1" id="KW-1133">Transmembrane helix</keyword>
<feature type="domain" description="Cytochrome c oxidase subunit IV bacterial aa3 type" evidence="2">
    <location>
        <begin position="2"/>
        <end position="35"/>
    </location>
</feature>
<organism evidence="3 4">
    <name type="scientific">Sphingomonas psychrolutea</name>
    <dbReference type="NCBI Taxonomy" id="1259676"/>
    <lineage>
        <taxon>Bacteria</taxon>
        <taxon>Pseudomonadati</taxon>
        <taxon>Pseudomonadota</taxon>
        <taxon>Alphaproteobacteria</taxon>
        <taxon>Sphingomonadales</taxon>
        <taxon>Sphingomonadaceae</taxon>
        <taxon>Sphingomonas</taxon>
    </lineage>
</organism>
<dbReference type="EMBL" id="BMDW01000020">
    <property type="protein sequence ID" value="GGA56500.1"/>
    <property type="molecule type" value="Genomic_DNA"/>
</dbReference>
<comment type="caution">
    <text evidence="3">The sequence shown here is derived from an EMBL/GenBank/DDBJ whole genome shotgun (WGS) entry which is preliminary data.</text>
</comment>
<dbReference type="Pfam" id="PF07835">
    <property type="entry name" value="COX4_pro_2"/>
    <property type="match status" value="1"/>
</dbReference>
<dbReference type="InterPro" id="IPR012422">
    <property type="entry name" value="Cyt_c_oxidase_su4_bac-aa3"/>
</dbReference>